<evidence type="ECO:0000259" key="1">
    <source>
        <dbReference type="SMART" id="SM01008"/>
    </source>
</evidence>
<comment type="caution">
    <text evidence="2">The sequence shown here is derived from an EMBL/GenBank/DDBJ whole genome shotgun (WGS) entry which is preliminary data.</text>
</comment>
<sequence length="739" mass="82172">MSNIHQVNRRDFMKLFGLASTGIILGCTAQTAKKKFSPEINKDFFAPNLFIHLEKNGNITLIASRSEMGQGIRTSLASAIADELEADWKYVDVKQATGDAKYGNQNTDGSRSVRTRLEPMRKMGAAAKMMLITAAANKWNVNESDCKAENHYVINTISNEKIFFGDLVEDASALPVPNEDNIQLKKVEDFKYIGKTLKSVDLNHFTHGTATYGIDVRIPNLKFAAIARCPVTFGTVKYYDSTNARKVEGVEKVIKIDRKKPGIGQQFYGCLGGVAVIANNTWSAFQGKLDLDIVWDFGDNKSFDSEEFKKTLTQRIQKNGKLVPGSRGNVSTAFNNANKVVEATYHVPFLVHAPMEVPNATAWYQDNKIEVWAPVQDPQTARAELAQFFEIPLENITINVTFLGGGFGRKSKSDFVVEAVTISKEIKAPVQLVWTREDDIKHSFYHATSVQYLKGGIDEKGNVSGWLQRVAFPSIVSSFKPLSDYASGFELGQGFTNNPYDLENFRLESVKAEAHLRIGWLRSVVHIHSGFGNNSFVDELAFAANIDPVQFHLNLIGKDRVIKGKSDYPYDTKRMKDVLNNTAKIADWNKKRPENHGMGIAIHYSFYSYVATAVEVSMNDGKVKIENVWTTIDCGLVLNKDNVINQLEGAAIFGLSIALFGKVSAKEGAVEQNNFFDYQMTRMKHTPKIHVDILDKMNEKPTGVGEPGVPVMAPAICNAIFNATGKRYRSLPLIDEGLI</sequence>
<dbReference type="Gene3D" id="3.30.365.10">
    <property type="entry name" value="Aldehyde oxidase/xanthine dehydrogenase, molybdopterin binding domain"/>
    <property type="match status" value="4"/>
</dbReference>
<organism evidence="2 3">
    <name type="scientific">Polaribacter marinivivus</name>
    <dbReference type="NCBI Taxonomy" id="1524260"/>
    <lineage>
        <taxon>Bacteria</taxon>
        <taxon>Pseudomonadati</taxon>
        <taxon>Bacteroidota</taxon>
        <taxon>Flavobacteriia</taxon>
        <taxon>Flavobacteriales</taxon>
        <taxon>Flavobacteriaceae</taxon>
    </lineage>
</organism>
<dbReference type="InterPro" id="IPR012368">
    <property type="entry name" value="OxRdtase_Mopterin-bd_su_IorB"/>
</dbReference>
<dbReference type="EMBL" id="JBHSCY010000001">
    <property type="protein sequence ID" value="MFC4268615.1"/>
    <property type="molecule type" value="Genomic_DNA"/>
</dbReference>
<dbReference type="InterPro" id="IPR008274">
    <property type="entry name" value="AldOxase/xan_DH_MoCoBD1"/>
</dbReference>
<feature type="domain" description="Aldehyde oxidase/xanthine dehydrogenase a/b hammerhead" evidence="1">
    <location>
        <begin position="207"/>
        <end position="299"/>
    </location>
</feature>
<dbReference type="InterPro" id="IPR006311">
    <property type="entry name" value="TAT_signal"/>
</dbReference>
<dbReference type="InterPro" id="IPR052516">
    <property type="entry name" value="N-heterocyclic_Hydroxylase"/>
</dbReference>
<dbReference type="RefSeq" id="WP_377409171.1">
    <property type="nucleotide sequence ID" value="NZ_JBHSCY010000001.1"/>
</dbReference>
<gene>
    <name evidence="2" type="ORF">ACFOWD_06830</name>
</gene>
<evidence type="ECO:0000313" key="3">
    <source>
        <dbReference type="Proteomes" id="UP001595826"/>
    </source>
</evidence>
<protein>
    <submittedName>
        <fullName evidence="2">Molybdopterin cofactor-binding domain-containing protein</fullName>
    </submittedName>
</protein>
<dbReference type="InterPro" id="IPR037165">
    <property type="entry name" value="AldOxase/xan_DH_Mopterin-bd_sf"/>
</dbReference>
<dbReference type="InterPro" id="IPR000674">
    <property type="entry name" value="Ald_Oxase/Xan_DH_a/b"/>
</dbReference>
<dbReference type="Proteomes" id="UP001595826">
    <property type="component" value="Unassembled WGS sequence"/>
</dbReference>
<dbReference type="SMART" id="SM01008">
    <property type="entry name" value="Ald_Xan_dh_C"/>
    <property type="match status" value="1"/>
</dbReference>
<keyword evidence="3" id="KW-1185">Reference proteome</keyword>
<dbReference type="PROSITE" id="PS51318">
    <property type="entry name" value="TAT"/>
    <property type="match status" value="1"/>
</dbReference>
<dbReference type="Gene3D" id="3.90.1170.50">
    <property type="entry name" value="Aldehyde oxidase/xanthine dehydrogenase, a/b hammerhead"/>
    <property type="match status" value="1"/>
</dbReference>
<proteinExistence type="predicted"/>
<dbReference type="InterPro" id="IPR046867">
    <property type="entry name" value="AldOxase/xan_DH_MoCoBD2"/>
</dbReference>
<dbReference type="PANTHER" id="PTHR47495">
    <property type="entry name" value="ALDEHYDE DEHYDROGENASE"/>
    <property type="match status" value="1"/>
</dbReference>
<reference evidence="3" key="1">
    <citation type="journal article" date="2019" name="Int. J. Syst. Evol. Microbiol.">
        <title>The Global Catalogue of Microorganisms (GCM) 10K type strain sequencing project: providing services to taxonomists for standard genome sequencing and annotation.</title>
        <authorList>
            <consortium name="The Broad Institute Genomics Platform"/>
            <consortium name="The Broad Institute Genome Sequencing Center for Infectious Disease"/>
            <person name="Wu L."/>
            <person name="Ma J."/>
        </authorList>
    </citation>
    <scope>NUCLEOTIDE SEQUENCE [LARGE SCALE GENOMIC DNA]</scope>
    <source>
        <strain evidence="3">CECT 8655</strain>
    </source>
</reference>
<dbReference type="PIRSF" id="PIRSF036389">
    <property type="entry name" value="IOR_B"/>
    <property type="match status" value="1"/>
</dbReference>
<dbReference type="SUPFAM" id="SSF56003">
    <property type="entry name" value="Molybdenum cofactor-binding domain"/>
    <property type="match status" value="2"/>
</dbReference>
<accession>A0ABV8R9G5</accession>
<dbReference type="PANTHER" id="PTHR47495:SF3">
    <property type="entry name" value="BLR6219 PROTEIN"/>
    <property type="match status" value="1"/>
</dbReference>
<evidence type="ECO:0000313" key="2">
    <source>
        <dbReference type="EMBL" id="MFC4268615.1"/>
    </source>
</evidence>
<dbReference type="Pfam" id="PF20256">
    <property type="entry name" value="MoCoBD_2"/>
    <property type="match status" value="2"/>
</dbReference>
<dbReference type="Pfam" id="PF02738">
    <property type="entry name" value="MoCoBD_1"/>
    <property type="match status" value="1"/>
</dbReference>
<name>A0ABV8R9G5_9FLAO</name>